<keyword evidence="11" id="KW-0479">Metal-binding</keyword>
<dbReference type="InterPro" id="IPR000829">
    <property type="entry name" value="DAGK"/>
</dbReference>
<feature type="transmembrane region" description="Helical" evidence="21">
    <location>
        <begin position="57"/>
        <end position="77"/>
    </location>
</feature>
<evidence type="ECO:0000256" key="16">
    <source>
        <dbReference type="ARBA" id="ARBA00022989"/>
    </source>
</evidence>
<keyword evidence="19" id="KW-0594">Phospholipid biosynthesis</keyword>
<dbReference type="PROSITE" id="PS01069">
    <property type="entry name" value="DAGK_PROKAR"/>
    <property type="match status" value="1"/>
</dbReference>
<keyword evidence="12 21" id="KW-0547">Nucleotide-binding</keyword>
<proteinExistence type="inferred from homology"/>
<comment type="subcellular location">
    <subcellularLocation>
        <location evidence="2 21">Cell inner membrane</location>
        <topology evidence="2 21">Multi-pass membrane protein</topology>
    </subcellularLocation>
</comment>
<keyword evidence="7" id="KW-0444">Lipid biosynthesis</keyword>
<evidence type="ECO:0000256" key="10">
    <source>
        <dbReference type="ARBA" id="ARBA00022692"/>
    </source>
</evidence>
<reference evidence="22 23" key="1">
    <citation type="submission" date="2024-02" db="EMBL/GenBank/DDBJ databases">
        <title>Bacteria isolated from the canopy kelp, Nereocystis luetkeana.</title>
        <authorList>
            <person name="Pfister C.A."/>
            <person name="Younker I.T."/>
            <person name="Light S.H."/>
        </authorList>
    </citation>
    <scope>NUCLEOTIDE SEQUENCE [LARGE SCALE GENOMIC DNA]</scope>
    <source>
        <strain evidence="22 23">TI.4.07</strain>
    </source>
</reference>
<evidence type="ECO:0000256" key="5">
    <source>
        <dbReference type="ARBA" id="ARBA00017575"/>
    </source>
</evidence>
<sequence>MAKPGQSGLARVLSASRYSYQGLKAQWKHEAAFRQEVCLFIIALPFALWLGDTALEKAVLIFSVGMVLVVETLNSSVEAVVDRISDEHHELSGRAKDLGSAAVMLTLLLAVVVWGVVLIG</sequence>
<evidence type="ECO:0000256" key="13">
    <source>
        <dbReference type="ARBA" id="ARBA00022777"/>
    </source>
</evidence>
<feature type="transmembrane region" description="Helical" evidence="21">
    <location>
        <begin position="31"/>
        <end position="51"/>
    </location>
</feature>
<comment type="catalytic activity">
    <reaction evidence="21">
        <text>a 1,2-diacyl-sn-glycerol + ATP = a 1,2-diacyl-sn-glycero-3-phosphate + ADP + H(+)</text>
        <dbReference type="Rhea" id="RHEA:10272"/>
        <dbReference type="ChEBI" id="CHEBI:15378"/>
        <dbReference type="ChEBI" id="CHEBI:17815"/>
        <dbReference type="ChEBI" id="CHEBI:30616"/>
        <dbReference type="ChEBI" id="CHEBI:58608"/>
        <dbReference type="ChEBI" id="CHEBI:456216"/>
        <dbReference type="EC" id="2.7.1.107"/>
    </reaction>
</comment>
<dbReference type="Gene3D" id="1.10.287.3610">
    <property type="match status" value="1"/>
</dbReference>
<evidence type="ECO:0000256" key="20">
    <source>
        <dbReference type="ARBA" id="ARBA00023264"/>
    </source>
</evidence>
<evidence type="ECO:0000256" key="2">
    <source>
        <dbReference type="ARBA" id="ARBA00004429"/>
    </source>
</evidence>
<dbReference type="EC" id="2.7.1.107" evidence="4 21"/>
<dbReference type="EMBL" id="JBAKAR010000018">
    <property type="protein sequence ID" value="MEL0614641.1"/>
    <property type="molecule type" value="Genomic_DNA"/>
</dbReference>
<dbReference type="PANTHER" id="PTHR34299">
    <property type="entry name" value="DIACYLGLYCEROL KINASE"/>
    <property type="match status" value="1"/>
</dbReference>
<keyword evidence="9 21" id="KW-0808">Transferase</keyword>
<dbReference type="InterPro" id="IPR033718">
    <property type="entry name" value="DAGK_prok"/>
</dbReference>
<comment type="caution">
    <text evidence="22">The sequence shown here is derived from an EMBL/GenBank/DDBJ whole genome shotgun (WGS) entry which is preliminary data.</text>
</comment>
<evidence type="ECO:0000256" key="4">
    <source>
        <dbReference type="ARBA" id="ARBA00012133"/>
    </source>
</evidence>
<evidence type="ECO:0000256" key="12">
    <source>
        <dbReference type="ARBA" id="ARBA00022741"/>
    </source>
</evidence>
<dbReference type="PANTHER" id="PTHR34299:SF1">
    <property type="entry name" value="DIACYLGLYCEROL KINASE"/>
    <property type="match status" value="1"/>
</dbReference>
<keyword evidence="14 21" id="KW-0067">ATP-binding</keyword>
<keyword evidence="16 21" id="KW-1133">Transmembrane helix</keyword>
<dbReference type="Proteomes" id="UP001379949">
    <property type="component" value="Unassembled WGS sequence"/>
</dbReference>
<dbReference type="Pfam" id="PF01219">
    <property type="entry name" value="DAGK_prokar"/>
    <property type="match status" value="1"/>
</dbReference>
<keyword evidence="15" id="KW-0460">Magnesium</keyword>
<evidence type="ECO:0000256" key="3">
    <source>
        <dbReference type="ARBA" id="ARBA00005967"/>
    </source>
</evidence>
<keyword evidence="6" id="KW-1003">Cell membrane</keyword>
<keyword evidence="10 21" id="KW-0812">Transmembrane</keyword>
<keyword evidence="18 21" id="KW-0472">Membrane</keyword>
<evidence type="ECO:0000256" key="17">
    <source>
        <dbReference type="ARBA" id="ARBA00023098"/>
    </source>
</evidence>
<comment type="cofactor">
    <cofactor evidence="1">
        <name>Mg(2+)</name>
        <dbReference type="ChEBI" id="CHEBI:18420"/>
    </cofactor>
</comment>
<dbReference type="InterPro" id="IPR036945">
    <property type="entry name" value="DAGK_sf"/>
</dbReference>
<dbReference type="CDD" id="cd14264">
    <property type="entry name" value="DAGK_IM"/>
    <property type="match status" value="1"/>
</dbReference>
<evidence type="ECO:0000256" key="18">
    <source>
        <dbReference type="ARBA" id="ARBA00023136"/>
    </source>
</evidence>
<feature type="transmembrane region" description="Helical" evidence="21">
    <location>
        <begin position="98"/>
        <end position="119"/>
    </location>
</feature>
<comment type="function">
    <text evidence="21">Catalyzes the ATP-dependent phosphorylation of sn-l,2-diacylglycerol (DAG) to phosphatidic acid. Involved in the recycling of diacylglycerol produced as a by-product during membrane-derived oligosaccharide (MDO) biosynthesis.</text>
</comment>
<evidence type="ECO:0000313" key="22">
    <source>
        <dbReference type="EMBL" id="MEL0614641.1"/>
    </source>
</evidence>
<evidence type="ECO:0000256" key="11">
    <source>
        <dbReference type="ARBA" id="ARBA00022723"/>
    </source>
</evidence>
<gene>
    <name evidence="22" type="ORF">V6242_15910</name>
</gene>
<keyword evidence="20 21" id="KW-1208">Phospholipid metabolism</keyword>
<organism evidence="22 23">
    <name type="scientific">Marinomonas arenicola</name>
    <dbReference type="NCBI Taxonomy" id="569601"/>
    <lineage>
        <taxon>Bacteria</taxon>
        <taxon>Pseudomonadati</taxon>
        <taxon>Pseudomonadota</taxon>
        <taxon>Gammaproteobacteria</taxon>
        <taxon>Oceanospirillales</taxon>
        <taxon>Oceanospirillaceae</taxon>
        <taxon>Marinomonas</taxon>
    </lineage>
</organism>
<keyword evidence="13 21" id="KW-0418">Kinase</keyword>
<evidence type="ECO:0000256" key="14">
    <source>
        <dbReference type="ARBA" id="ARBA00022840"/>
    </source>
</evidence>
<evidence type="ECO:0000256" key="7">
    <source>
        <dbReference type="ARBA" id="ARBA00022516"/>
    </source>
</evidence>
<protein>
    <recommendedName>
        <fullName evidence="5 21">Diacylglycerol kinase</fullName>
        <ecNumber evidence="4 21">2.7.1.107</ecNumber>
    </recommendedName>
</protein>
<accession>A0ABU9G821</accession>
<evidence type="ECO:0000256" key="9">
    <source>
        <dbReference type="ARBA" id="ARBA00022679"/>
    </source>
</evidence>
<dbReference type="GO" id="GO:0004143">
    <property type="term" value="F:ATP-dependent diacylglycerol kinase activity"/>
    <property type="evidence" value="ECO:0007669"/>
    <property type="project" value="UniProtKB-EC"/>
</dbReference>
<evidence type="ECO:0000256" key="21">
    <source>
        <dbReference type="RuleBase" id="RU363065"/>
    </source>
</evidence>
<evidence type="ECO:0000313" key="23">
    <source>
        <dbReference type="Proteomes" id="UP001379949"/>
    </source>
</evidence>
<keyword evidence="23" id="KW-1185">Reference proteome</keyword>
<comment type="similarity">
    <text evidence="3 21">Belongs to the bacterial diacylglycerol kinase family.</text>
</comment>
<evidence type="ECO:0000256" key="15">
    <source>
        <dbReference type="ARBA" id="ARBA00022842"/>
    </source>
</evidence>
<name>A0ABU9G821_9GAMM</name>
<keyword evidence="8 21" id="KW-0997">Cell inner membrane</keyword>
<evidence type="ECO:0000256" key="1">
    <source>
        <dbReference type="ARBA" id="ARBA00001946"/>
    </source>
</evidence>
<keyword evidence="17 21" id="KW-0443">Lipid metabolism</keyword>
<evidence type="ECO:0000256" key="8">
    <source>
        <dbReference type="ARBA" id="ARBA00022519"/>
    </source>
</evidence>
<evidence type="ECO:0000256" key="19">
    <source>
        <dbReference type="ARBA" id="ARBA00023209"/>
    </source>
</evidence>
<dbReference type="RefSeq" id="WP_341568003.1">
    <property type="nucleotide sequence ID" value="NZ_JBAKAR010000018.1"/>
</dbReference>
<evidence type="ECO:0000256" key="6">
    <source>
        <dbReference type="ARBA" id="ARBA00022475"/>
    </source>
</evidence>